<dbReference type="InterPro" id="IPR010982">
    <property type="entry name" value="Lambda_DNA-bd_dom_sf"/>
</dbReference>
<accession>A0A3P3U925</accession>
<dbReference type="CDD" id="cd00093">
    <property type="entry name" value="HTH_XRE"/>
    <property type="match status" value="1"/>
</dbReference>
<dbReference type="Gene3D" id="1.10.260.40">
    <property type="entry name" value="lambda repressor-like DNA-binding domains"/>
    <property type="match status" value="1"/>
</dbReference>
<name>A0A3P3U925_9BACL</name>
<dbReference type="InterPro" id="IPR001387">
    <property type="entry name" value="Cro/C1-type_HTH"/>
</dbReference>
<dbReference type="RefSeq" id="WP_128634630.1">
    <property type="nucleotide sequence ID" value="NZ_RRCN01000001.1"/>
</dbReference>
<dbReference type="OrthoDB" id="9814553at2"/>
<dbReference type="PROSITE" id="PS50943">
    <property type="entry name" value="HTH_CROC1"/>
    <property type="match status" value="1"/>
</dbReference>
<protein>
    <submittedName>
        <fullName evidence="2">XRE family transcriptional regulator</fullName>
    </submittedName>
</protein>
<evidence type="ECO:0000313" key="2">
    <source>
        <dbReference type="EMBL" id="RRJ66845.1"/>
    </source>
</evidence>
<evidence type="ECO:0000313" key="3">
    <source>
        <dbReference type="Proteomes" id="UP000267017"/>
    </source>
</evidence>
<dbReference type="Proteomes" id="UP000267017">
    <property type="component" value="Unassembled WGS sequence"/>
</dbReference>
<organism evidence="2 3">
    <name type="scientific">Paenibacillus oralis</name>
    <dbReference type="NCBI Taxonomy" id="2490856"/>
    <lineage>
        <taxon>Bacteria</taxon>
        <taxon>Bacillati</taxon>
        <taxon>Bacillota</taxon>
        <taxon>Bacilli</taxon>
        <taxon>Bacillales</taxon>
        <taxon>Paenibacillaceae</taxon>
        <taxon>Paenibacillus</taxon>
    </lineage>
</organism>
<evidence type="ECO:0000259" key="1">
    <source>
        <dbReference type="PROSITE" id="PS50943"/>
    </source>
</evidence>
<dbReference type="SUPFAM" id="SSF47413">
    <property type="entry name" value="lambda repressor-like DNA-binding domains"/>
    <property type="match status" value="1"/>
</dbReference>
<gene>
    <name evidence="2" type="ORF">EHV15_30885</name>
</gene>
<comment type="caution">
    <text evidence="2">The sequence shown here is derived from an EMBL/GenBank/DDBJ whole genome shotgun (WGS) entry which is preliminary data.</text>
</comment>
<dbReference type="EMBL" id="RRCN01000001">
    <property type="protein sequence ID" value="RRJ66845.1"/>
    <property type="molecule type" value="Genomic_DNA"/>
</dbReference>
<proteinExistence type="predicted"/>
<keyword evidence="3" id="KW-1185">Reference proteome</keyword>
<dbReference type="GO" id="GO:0003677">
    <property type="term" value="F:DNA binding"/>
    <property type="evidence" value="ECO:0007669"/>
    <property type="project" value="InterPro"/>
</dbReference>
<sequence>MIKLKGLTQEQLAEALDTYGSFIGRLERDEQNVQFATLQKIADTLYMANRVLKEMFRSGKGNN</sequence>
<reference evidence="2 3" key="1">
    <citation type="submission" date="2018-11" db="EMBL/GenBank/DDBJ databases">
        <title>Genome sequencing of Paenibacillus sp. KCOM 3021 (= ChDC PVNT-B20).</title>
        <authorList>
            <person name="Kook J.-K."/>
            <person name="Park S.-N."/>
            <person name="Lim Y.K."/>
        </authorList>
    </citation>
    <scope>NUCLEOTIDE SEQUENCE [LARGE SCALE GENOMIC DNA]</scope>
    <source>
        <strain evidence="2 3">KCOM 3021</strain>
    </source>
</reference>
<dbReference type="Pfam" id="PF01381">
    <property type="entry name" value="HTH_3"/>
    <property type="match status" value="1"/>
</dbReference>
<feature type="domain" description="HTH cro/C1-type" evidence="1">
    <location>
        <begin position="3"/>
        <end position="45"/>
    </location>
</feature>
<dbReference type="AlphaFoldDB" id="A0A3P3U925"/>